<organism evidence="1 2">
    <name type="scientific">Eimeria brunetti</name>
    <dbReference type="NCBI Taxonomy" id="51314"/>
    <lineage>
        <taxon>Eukaryota</taxon>
        <taxon>Sar</taxon>
        <taxon>Alveolata</taxon>
        <taxon>Apicomplexa</taxon>
        <taxon>Conoidasida</taxon>
        <taxon>Coccidia</taxon>
        <taxon>Eucoccidiorida</taxon>
        <taxon>Eimeriorina</taxon>
        <taxon>Eimeriidae</taxon>
        <taxon>Eimeria</taxon>
    </lineage>
</organism>
<proteinExistence type="predicted"/>
<accession>U6LY38</accession>
<evidence type="ECO:0000313" key="1">
    <source>
        <dbReference type="EMBL" id="CDJ54183.1"/>
    </source>
</evidence>
<keyword evidence="2" id="KW-1185">Reference proteome</keyword>
<dbReference type="AlphaFoldDB" id="U6LY38"/>
<name>U6LY38_9EIME</name>
<reference evidence="1" key="2">
    <citation type="submission" date="2013-10" db="EMBL/GenBank/DDBJ databases">
        <authorList>
            <person name="Aslett M."/>
        </authorList>
    </citation>
    <scope>NUCLEOTIDE SEQUENCE [LARGE SCALE GENOMIC DNA]</scope>
    <source>
        <strain evidence="1">Houghton</strain>
    </source>
</reference>
<reference evidence="1" key="1">
    <citation type="submission" date="2013-10" db="EMBL/GenBank/DDBJ databases">
        <title>Genomic analysis of the causative agents of coccidiosis in chickens.</title>
        <authorList>
            <person name="Reid A.J."/>
            <person name="Blake D."/>
            <person name="Billington K."/>
            <person name="Browne H."/>
            <person name="Dunn M."/>
            <person name="Hung S."/>
            <person name="Kawahara F."/>
            <person name="Miranda-Saavedra D."/>
            <person name="Mourier T."/>
            <person name="Nagra H."/>
            <person name="Otto T.D."/>
            <person name="Rawlings N."/>
            <person name="Sanchez A."/>
            <person name="Sanders M."/>
            <person name="Subramaniam C."/>
            <person name="Tay Y."/>
            <person name="Dear P."/>
            <person name="Doerig C."/>
            <person name="Gruber A."/>
            <person name="Parkinson J."/>
            <person name="Shirley M."/>
            <person name="Wan K.L."/>
            <person name="Berriman M."/>
            <person name="Tomley F."/>
            <person name="Pain A."/>
        </authorList>
    </citation>
    <scope>NUCLEOTIDE SEQUENCE [LARGE SCALE GENOMIC DNA]</scope>
    <source>
        <strain evidence="1">Houghton</strain>
    </source>
</reference>
<protein>
    <submittedName>
        <fullName evidence="1">Uncharacterized protein</fullName>
    </submittedName>
</protein>
<sequence length="113" mass="12425">MGRKVADGRFWMWLPGVRLLMEYGPVKVVLCSGLEPYRTCAGVSVRVLRMRVVIWCTGGLRLSIRGPVGIGFLSADVQVCKACPVLKGTVKLLDWIHAFLLTNNVVGRLGGRL</sequence>
<dbReference type="VEuPathDB" id="ToxoDB:EBH_0083970"/>
<dbReference type="EMBL" id="HG714006">
    <property type="protein sequence ID" value="CDJ54183.1"/>
    <property type="molecule type" value="Genomic_DNA"/>
</dbReference>
<gene>
    <name evidence="1" type="ORF">EBH_0083970</name>
</gene>
<evidence type="ECO:0000313" key="2">
    <source>
        <dbReference type="Proteomes" id="UP000030750"/>
    </source>
</evidence>
<dbReference type="Proteomes" id="UP000030750">
    <property type="component" value="Unassembled WGS sequence"/>
</dbReference>